<dbReference type="InterPro" id="IPR025420">
    <property type="entry name" value="DUF4143"/>
</dbReference>
<feature type="domain" description="DUF4143" evidence="2">
    <location>
        <begin position="201"/>
        <end position="347"/>
    </location>
</feature>
<dbReference type="Gene3D" id="3.40.50.300">
    <property type="entry name" value="P-loop containing nucleotide triphosphate hydrolases"/>
    <property type="match status" value="1"/>
</dbReference>
<dbReference type="Pfam" id="PF13635">
    <property type="entry name" value="DUF4143"/>
    <property type="match status" value="1"/>
</dbReference>
<accession>A0A423UKU4</accession>
<keyword evidence="3" id="KW-0067">ATP-binding</keyword>
<dbReference type="PANTHER" id="PTHR33295:SF20">
    <property type="entry name" value="ATPASE"/>
    <property type="match status" value="1"/>
</dbReference>
<evidence type="ECO:0000259" key="1">
    <source>
        <dbReference type="Pfam" id="PF13173"/>
    </source>
</evidence>
<dbReference type="AlphaFoldDB" id="A0A423UKU4"/>
<evidence type="ECO:0000313" key="3">
    <source>
        <dbReference type="EMBL" id="ROT90249.1"/>
    </source>
</evidence>
<comment type="caution">
    <text evidence="3">The sequence shown here is derived from an EMBL/GenBank/DDBJ whole genome shotgun (WGS) entry which is preliminary data.</text>
</comment>
<evidence type="ECO:0000259" key="2">
    <source>
        <dbReference type="Pfam" id="PF13635"/>
    </source>
</evidence>
<dbReference type="EMBL" id="QIBW01000006">
    <property type="protein sequence ID" value="ROT90249.1"/>
    <property type="molecule type" value="Genomic_DNA"/>
</dbReference>
<protein>
    <submittedName>
        <fullName evidence="3">ATP-binding protein</fullName>
    </submittedName>
</protein>
<dbReference type="SUPFAM" id="SSF52540">
    <property type="entry name" value="P-loop containing nucleoside triphosphate hydrolases"/>
    <property type="match status" value="1"/>
</dbReference>
<dbReference type="RefSeq" id="WP_096227163.1">
    <property type="nucleotide sequence ID" value="NZ_CP168029.1"/>
</dbReference>
<sequence length="403" mass="45119">MIRRPLYMNKLEDLKAPELVKAIVGVRRCGKSTLMRQLRNDLVEGGTSPDSIIYVDFELPSNSSLTDPDAFIAHVAERANREGPKYLFVDEVQELDRWEPTINGLRAEFGLDIYVTGSNARMFSGEDMTYLSGRYVSLHVLPLSLAELCQFVGIDVSERQAAEDAYELLVREGGFPAVALAPTDALKHAILDGIYDSVFTRDILLRGRIRNEAAFARVASFVLDNVGNQTSASAIEKALRAGGHRVSAETIDNYLSLMQKAHLIYRCDRYDIRGKERLRTNGKYYVVDPGLRNRVLGLRAGNRGHLTENMVFLELIRRGYDVSVGTLPNAEIDFVVQDGRSISYVQVSETVLDPTTLERELTPFAKLSDGFPRVLITKDRTDYGRDGVRHVNLYDFLLGAPLP</sequence>
<dbReference type="InterPro" id="IPR027417">
    <property type="entry name" value="P-loop_NTPase"/>
</dbReference>
<reference evidence="4" key="1">
    <citation type="submission" date="2018-05" db="EMBL/GenBank/DDBJ databases">
        <title>Genome Sequencing of selected type strains of the family Eggerthellaceae.</title>
        <authorList>
            <person name="Danylec N."/>
            <person name="Stoll D.A."/>
            <person name="Doetsch A."/>
            <person name="Huch M."/>
        </authorList>
    </citation>
    <scope>NUCLEOTIDE SEQUENCE [LARGE SCALE GENOMIC DNA]</scope>
    <source>
        <strain evidence="4">DSM 27213</strain>
    </source>
</reference>
<proteinExistence type="predicted"/>
<dbReference type="Proteomes" id="UP000285258">
    <property type="component" value="Unassembled WGS sequence"/>
</dbReference>
<evidence type="ECO:0000313" key="4">
    <source>
        <dbReference type="Proteomes" id="UP000285258"/>
    </source>
</evidence>
<dbReference type="InterPro" id="IPR041682">
    <property type="entry name" value="AAA_14"/>
</dbReference>
<feature type="domain" description="AAA" evidence="1">
    <location>
        <begin position="20"/>
        <end position="149"/>
    </location>
</feature>
<dbReference type="PANTHER" id="PTHR33295">
    <property type="entry name" value="ATPASE"/>
    <property type="match status" value="1"/>
</dbReference>
<gene>
    <name evidence="3" type="ORF">DMP12_06840</name>
</gene>
<keyword evidence="3" id="KW-0547">Nucleotide-binding</keyword>
<dbReference type="Pfam" id="PF13173">
    <property type="entry name" value="AAA_14"/>
    <property type="match status" value="1"/>
</dbReference>
<dbReference type="GO" id="GO:0005524">
    <property type="term" value="F:ATP binding"/>
    <property type="evidence" value="ECO:0007669"/>
    <property type="project" value="UniProtKB-KW"/>
</dbReference>
<name>A0A423UKU4_9ACTN</name>
<organism evidence="3 4">
    <name type="scientific">Gordonibacter urolithinfaciens</name>
    <dbReference type="NCBI Taxonomy" id="1335613"/>
    <lineage>
        <taxon>Bacteria</taxon>
        <taxon>Bacillati</taxon>
        <taxon>Actinomycetota</taxon>
        <taxon>Coriobacteriia</taxon>
        <taxon>Eggerthellales</taxon>
        <taxon>Eggerthellaceae</taxon>
        <taxon>Gordonibacter</taxon>
    </lineage>
</organism>